<dbReference type="AlphaFoldDB" id="A0A3Q2QJW0"/>
<evidence type="ECO:0000313" key="3">
    <source>
        <dbReference type="Ensembl" id="ENSFHEP00000026892.1"/>
    </source>
</evidence>
<name>A0A3Q2QJW0_FUNHE</name>
<keyword evidence="1" id="KW-0175">Coiled coil</keyword>
<dbReference type="PANTHER" id="PTHR14362">
    <property type="entry name" value="COILED-COIL DOMAIN-CONTAINING PROTEIN 81"/>
    <property type="match status" value="1"/>
</dbReference>
<organism evidence="3 4">
    <name type="scientific">Fundulus heteroclitus</name>
    <name type="common">Killifish</name>
    <name type="synonym">Mummichog</name>
    <dbReference type="NCBI Taxonomy" id="8078"/>
    <lineage>
        <taxon>Eukaryota</taxon>
        <taxon>Metazoa</taxon>
        <taxon>Chordata</taxon>
        <taxon>Craniata</taxon>
        <taxon>Vertebrata</taxon>
        <taxon>Euteleostomi</taxon>
        <taxon>Actinopterygii</taxon>
        <taxon>Neopterygii</taxon>
        <taxon>Teleostei</taxon>
        <taxon>Neoteleostei</taxon>
        <taxon>Acanthomorphata</taxon>
        <taxon>Ovalentaria</taxon>
        <taxon>Atherinomorphae</taxon>
        <taxon>Cyprinodontiformes</taxon>
        <taxon>Fundulidae</taxon>
        <taxon>Fundulus</taxon>
    </lineage>
</organism>
<reference evidence="3" key="2">
    <citation type="submission" date="2025-09" db="UniProtKB">
        <authorList>
            <consortium name="Ensembl"/>
        </authorList>
    </citation>
    <scope>IDENTIFICATION</scope>
</reference>
<dbReference type="Ensembl" id="ENSFHET00000001550.1">
    <property type="protein sequence ID" value="ENSFHEP00000026892.1"/>
    <property type="gene ID" value="ENSFHEG00000010007.1"/>
</dbReference>
<sequence length="459" mass="53334">MAGNSINQSINQSIKNQSISLSDFLFFFQQGANLSGLGTFTLSLQNVNRRNRITTVHQPIFILAGKLAQFLGLSQVKRLVEGEQISHLPVLPLNFAAVSQRTPFSRGVVESCVRETLAELYRALASEKNVVLPFKPIGVLSFRNNKVTNLLSVSHVPTVTAAISQHVLFFCLSGKVQMKFSRDFVTTELCYLCMQRALRNVPEYQREQQEAVEKAQRNVLLCKQQLRDKQEMEAQLVCVCVSLYIQNTSMYLCFTTRVNNIFRFYLQKKHYSKGKCVLFKSKKSFLFLARPITPPKRMLQHCYMNDLQSQMERRQKRQAQDQQYRLLTERLDQIQLIQEIACQKAEQFQQKQEKTRHYKKALDTQARNQLKSIYIFFCDFPCKDCESHFPFKEYSCNYSQTCDLLCHSCLPDYRSAGQLLVDKLEECRRCCRCKRRMANCGETNIWKDSRYLSGSQFMV</sequence>
<dbReference type="InterPro" id="IPR040673">
    <property type="entry name" value="CCDC81_HU_dom_2"/>
</dbReference>
<evidence type="ECO:0000256" key="1">
    <source>
        <dbReference type="SAM" id="Coils"/>
    </source>
</evidence>
<dbReference type="Pfam" id="PF18289">
    <property type="entry name" value="HU-CCDC81_euk_2"/>
    <property type="match status" value="1"/>
</dbReference>
<reference evidence="3" key="1">
    <citation type="submission" date="2025-08" db="UniProtKB">
        <authorList>
            <consortium name="Ensembl"/>
        </authorList>
    </citation>
    <scope>IDENTIFICATION</scope>
</reference>
<protein>
    <recommendedName>
        <fullName evidence="2">CCDC81 HU domain-containing protein</fullName>
    </recommendedName>
</protein>
<feature type="coiled-coil region" evidence="1">
    <location>
        <begin position="194"/>
        <end position="232"/>
    </location>
</feature>
<dbReference type="Proteomes" id="UP000265000">
    <property type="component" value="Unplaced"/>
</dbReference>
<keyword evidence="4" id="KW-1185">Reference proteome</keyword>
<dbReference type="PANTHER" id="PTHR14362:SF2">
    <property type="entry name" value="COILED-COIL DOMAIN-CONTAINING PROTEIN 81"/>
    <property type="match status" value="1"/>
</dbReference>
<evidence type="ECO:0000313" key="4">
    <source>
        <dbReference type="Proteomes" id="UP000265000"/>
    </source>
</evidence>
<dbReference type="InterPro" id="IPR026295">
    <property type="entry name" value="CCD81"/>
</dbReference>
<evidence type="ECO:0000259" key="2">
    <source>
        <dbReference type="Pfam" id="PF18289"/>
    </source>
</evidence>
<dbReference type="GeneTree" id="ENSGT00390000011985"/>
<feature type="domain" description="CCDC81 HU" evidence="2">
    <location>
        <begin position="89"/>
        <end position="148"/>
    </location>
</feature>
<accession>A0A3Q2QJW0</accession>
<proteinExistence type="predicted"/>
<dbReference type="GO" id="GO:0005815">
    <property type="term" value="C:microtubule organizing center"/>
    <property type="evidence" value="ECO:0007669"/>
    <property type="project" value="TreeGrafter"/>
</dbReference>